<dbReference type="GO" id="GO:0016787">
    <property type="term" value="F:hydrolase activity"/>
    <property type="evidence" value="ECO:0007669"/>
    <property type="project" value="InterPro"/>
</dbReference>
<feature type="domain" description="Calcineurin-like phosphoesterase" evidence="1">
    <location>
        <begin position="7"/>
        <end position="121"/>
    </location>
</feature>
<dbReference type="HOGENOM" id="CLU_075478_0_1_2"/>
<sequence>MSDIEAVVVSDLHLGYEEEMNLHGLFLPRIQRDHITSVMDRIIERYNPQRIIINGDFKQEFSKNLPSEWTDVLYFIDRYDDRDLIFIRGNHDNYLATILSKKNIGMMDFYEDDRYFIYHGDRNMGIKKITILGHEHPSLVLRDRVGGVYKLPAFAFNFRRNVIITPSMSFFSSGTDLSQSLLSEEHFTPALKGMKPSCFRIFAITDEFGLVDFGYLDDLHSSGEQQIRDR</sequence>
<proteinExistence type="predicted"/>
<dbReference type="Pfam" id="PF00149">
    <property type="entry name" value="Metallophos"/>
    <property type="match status" value="1"/>
</dbReference>
<accession>Q9HKQ9</accession>
<evidence type="ECO:0000313" key="3">
    <source>
        <dbReference type="Proteomes" id="UP000001024"/>
    </source>
</evidence>
<protein>
    <submittedName>
        <fullName evidence="2">Phosphoesterase related protein</fullName>
    </submittedName>
</protein>
<dbReference type="InterPro" id="IPR029052">
    <property type="entry name" value="Metallo-depent_PP-like"/>
</dbReference>
<dbReference type="InterPro" id="IPR004843">
    <property type="entry name" value="Calcineurin-like_PHP"/>
</dbReference>
<dbReference type="EMBL" id="AL445064">
    <property type="protein sequence ID" value="CAC11677.1"/>
    <property type="molecule type" value="Genomic_DNA"/>
</dbReference>
<dbReference type="EnsemblBacteria" id="CAC11677">
    <property type="protein sequence ID" value="CAC11677"/>
    <property type="gene ID" value="CAC11677"/>
</dbReference>
<dbReference type="InterPro" id="IPR004376">
    <property type="entry name" value="Pesterase_MJ0037"/>
</dbReference>
<dbReference type="PANTHER" id="PTHR39323">
    <property type="entry name" value="BLR1149 PROTEIN"/>
    <property type="match status" value="1"/>
</dbReference>
<organism evidence="2 3">
    <name type="scientific">Thermoplasma acidophilum (strain ATCC 25905 / DSM 1728 / JCM 9062 / NBRC 15155 / AMRC-C165)</name>
    <dbReference type="NCBI Taxonomy" id="273075"/>
    <lineage>
        <taxon>Archaea</taxon>
        <taxon>Methanobacteriati</taxon>
        <taxon>Thermoplasmatota</taxon>
        <taxon>Thermoplasmata</taxon>
        <taxon>Thermoplasmatales</taxon>
        <taxon>Thermoplasmataceae</taxon>
        <taxon>Thermoplasma</taxon>
    </lineage>
</organism>
<dbReference type="PaxDb" id="273075-Ta0537m"/>
<evidence type="ECO:0000259" key="1">
    <source>
        <dbReference type="Pfam" id="PF00149"/>
    </source>
</evidence>
<gene>
    <name evidence="2" type="ordered locus">Ta0537</name>
</gene>
<reference evidence="2 3" key="1">
    <citation type="journal article" date="2000" name="Nature">
        <title>The genome sequence of the thermoacidophilic scavenger Thermoplasma acidophilum.</title>
        <authorList>
            <person name="Ruepp A."/>
            <person name="Graml W."/>
            <person name="Santos-Martinez M.L."/>
            <person name="Koretke K.K."/>
            <person name="Volker C."/>
            <person name="Mewes H.W."/>
            <person name="Frishman D."/>
            <person name="Stocker S."/>
            <person name="Lupas A.N."/>
            <person name="Baumeister W."/>
        </authorList>
    </citation>
    <scope>NUCLEOTIDE SEQUENCE [LARGE SCALE GENOMIC DNA]</scope>
    <source>
        <strain evidence="3">ATCC 25905 / DSM 1728 / JCM 9062 / NBRC 15155 / AMRC-C165</strain>
    </source>
</reference>
<dbReference type="KEGG" id="tac:Ta0537"/>
<keyword evidence="3" id="KW-1185">Reference proteome</keyword>
<dbReference type="InterPro" id="IPR024173">
    <property type="entry name" value="Pesterase_MJ0037-like"/>
</dbReference>
<dbReference type="CDD" id="cd07391">
    <property type="entry name" value="MPP_PF1019"/>
    <property type="match status" value="1"/>
</dbReference>
<dbReference type="NCBIfam" id="TIGR00024">
    <property type="entry name" value="SbcD_rel_arch"/>
    <property type="match status" value="1"/>
</dbReference>
<evidence type="ECO:0000313" key="2">
    <source>
        <dbReference type="EMBL" id="CAC11677.1"/>
    </source>
</evidence>
<dbReference type="AlphaFoldDB" id="Q9HKQ9"/>
<dbReference type="SMR" id="Q9HKQ9"/>
<dbReference type="eggNOG" id="arCOG01150">
    <property type="taxonomic scope" value="Archaea"/>
</dbReference>
<dbReference type="SUPFAM" id="SSF56300">
    <property type="entry name" value="Metallo-dependent phosphatases"/>
    <property type="match status" value="1"/>
</dbReference>
<dbReference type="PIRSF" id="PIRSF000887">
    <property type="entry name" value="Pesterase_MJ0037"/>
    <property type="match status" value="1"/>
</dbReference>
<dbReference type="InParanoid" id="Q9HKQ9"/>
<dbReference type="PANTHER" id="PTHR39323:SF1">
    <property type="entry name" value="BLR1149 PROTEIN"/>
    <property type="match status" value="1"/>
</dbReference>
<dbReference type="STRING" id="273075.gene:9571757"/>
<dbReference type="Gene3D" id="3.60.21.10">
    <property type="match status" value="1"/>
</dbReference>
<name>Q9HKQ9_THEAC</name>
<dbReference type="Proteomes" id="UP000001024">
    <property type="component" value="Chromosome"/>
</dbReference>